<dbReference type="InterPro" id="IPR004378">
    <property type="entry name" value="F420H2_quin_Rdtase"/>
</dbReference>
<dbReference type="Gene3D" id="2.30.110.10">
    <property type="entry name" value="Electron Transport, Fmn-binding Protein, Chain A"/>
    <property type="match status" value="1"/>
</dbReference>
<dbReference type="NCBIfam" id="TIGR00026">
    <property type="entry name" value="hi_GC_TIGR00026"/>
    <property type="match status" value="1"/>
</dbReference>
<name>A0ABN2IW01_9ACTN</name>
<dbReference type="Proteomes" id="UP001500618">
    <property type="component" value="Unassembled WGS sequence"/>
</dbReference>
<protein>
    <submittedName>
        <fullName evidence="1">Nitroreductase family deazaflavin-dependent oxidoreductase</fullName>
    </submittedName>
</protein>
<evidence type="ECO:0000313" key="1">
    <source>
        <dbReference type="EMBL" id="GAA1712883.1"/>
    </source>
</evidence>
<comment type="caution">
    <text evidence="1">The sequence shown here is derived from an EMBL/GenBank/DDBJ whole genome shotgun (WGS) entry which is preliminary data.</text>
</comment>
<dbReference type="InterPro" id="IPR012349">
    <property type="entry name" value="Split_barrel_FMN-bd"/>
</dbReference>
<sequence length="123" mass="13981">MSQRVARFNKVVTNRTIGRVAPWMPGFGVVHHRGRRSGREFHSPVNVFRTSDGYVFALTYGSRADWVRNVLAAGGCDLETRRQVVHLAEPRLYVDTQAKAMPGFIRVGLRLGKVDEFLELKIR</sequence>
<dbReference type="EMBL" id="BAAANY010000038">
    <property type="protein sequence ID" value="GAA1712883.1"/>
    <property type="molecule type" value="Genomic_DNA"/>
</dbReference>
<proteinExistence type="predicted"/>
<evidence type="ECO:0000313" key="2">
    <source>
        <dbReference type="Proteomes" id="UP001500618"/>
    </source>
</evidence>
<accession>A0ABN2IW01</accession>
<organism evidence="1 2">
    <name type="scientific">Fodinicola feengrottensis</name>
    <dbReference type="NCBI Taxonomy" id="435914"/>
    <lineage>
        <taxon>Bacteria</taxon>
        <taxon>Bacillati</taxon>
        <taxon>Actinomycetota</taxon>
        <taxon>Actinomycetes</taxon>
        <taxon>Mycobacteriales</taxon>
        <taxon>Fodinicola</taxon>
    </lineage>
</organism>
<reference evidence="2" key="1">
    <citation type="journal article" date="2019" name="Int. J. Syst. Evol. Microbiol.">
        <title>The Global Catalogue of Microorganisms (GCM) 10K type strain sequencing project: providing services to taxonomists for standard genome sequencing and annotation.</title>
        <authorList>
            <consortium name="The Broad Institute Genomics Platform"/>
            <consortium name="The Broad Institute Genome Sequencing Center for Infectious Disease"/>
            <person name="Wu L."/>
            <person name="Ma J."/>
        </authorList>
    </citation>
    <scope>NUCLEOTIDE SEQUENCE [LARGE SCALE GENOMIC DNA]</scope>
    <source>
        <strain evidence="2">JCM 14718</strain>
    </source>
</reference>
<keyword evidence="2" id="KW-1185">Reference proteome</keyword>
<gene>
    <name evidence="1" type="ORF">GCM10009765_72450</name>
</gene>